<name>A0ABX0XE42_9BACT</name>
<dbReference type="RefSeq" id="WP_168038020.1">
    <property type="nucleotide sequence ID" value="NZ_JAATJH010000004.1"/>
</dbReference>
<reference evidence="3 4" key="1">
    <citation type="submission" date="2020-03" db="EMBL/GenBank/DDBJ databases">
        <title>Genomic Encyclopedia of Type Strains, Phase IV (KMG-IV): sequencing the most valuable type-strain genomes for metagenomic binning, comparative biology and taxonomic classification.</title>
        <authorList>
            <person name="Goeker M."/>
        </authorList>
    </citation>
    <scope>NUCLEOTIDE SEQUENCE [LARGE SCALE GENOMIC DNA]</scope>
    <source>
        <strain evidence="3 4">DSM 105096</strain>
    </source>
</reference>
<feature type="domain" description="Secretion system C-terminal sorting" evidence="2">
    <location>
        <begin position="168"/>
        <end position="230"/>
    </location>
</feature>
<dbReference type="InterPro" id="IPR026444">
    <property type="entry name" value="Secre_tail"/>
</dbReference>
<comment type="caution">
    <text evidence="3">The sequence shown here is derived from an EMBL/GenBank/DDBJ whole genome shotgun (WGS) entry which is preliminary data.</text>
</comment>
<sequence>MKYTYLILSFDLLLLLSISPLAGQPEAFTVEPVAVVSLEVIPDSITNFIVVLNEVTGGCNATGSVLPISTPVLRAERLDPSFVELSWREFQRYPGNDWFLERRFEHLANFVIVRELSDKTMREREYLDRNAYEDKTYYRLHGISVEGEHSYSRTVVVGNTTNVKQFAIHPNPASGFTTVSLPGEGEAAVLNVVDGLGRTVQRRIIPANGVNTLSLDVSALRPGSYLLGWTNVMGHRATLRFVRL</sequence>
<evidence type="ECO:0000313" key="3">
    <source>
        <dbReference type="EMBL" id="NJC27164.1"/>
    </source>
</evidence>
<keyword evidence="1" id="KW-0732">Signal</keyword>
<keyword evidence="4" id="KW-1185">Reference proteome</keyword>
<protein>
    <recommendedName>
        <fullName evidence="2">Secretion system C-terminal sorting domain-containing protein</fullName>
    </recommendedName>
</protein>
<dbReference type="EMBL" id="JAATJH010000004">
    <property type="protein sequence ID" value="NJC27164.1"/>
    <property type="molecule type" value="Genomic_DNA"/>
</dbReference>
<feature type="chain" id="PRO_5047150624" description="Secretion system C-terminal sorting domain-containing protein" evidence="1">
    <location>
        <begin position="23"/>
        <end position="244"/>
    </location>
</feature>
<evidence type="ECO:0000313" key="4">
    <source>
        <dbReference type="Proteomes" id="UP000770785"/>
    </source>
</evidence>
<organism evidence="3 4">
    <name type="scientific">Neolewinella antarctica</name>
    <dbReference type="NCBI Taxonomy" id="442734"/>
    <lineage>
        <taxon>Bacteria</taxon>
        <taxon>Pseudomonadati</taxon>
        <taxon>Bacteroidota</taxon>
        <taxon>Saprospiria</taxon>
        <taxon>Saprospirales</taxon>
        <taxon>Lewinellaceae</taxon>
        <taxon>Neolewinella</taxon>
    </lineage>
</organism>
<evidence type="ECO:0000259" key="2">
    <source>
        <dbReference type="Pfam" id="PF18962"/>
    </source>
</evidence>
<dbReference type="Pfam" id="PF18962">
    <property type="entry name" value="Por_Secre_tail"/>
    <property type="match status" value="1"/>
</dbReference>
<gene>
    <name evidence="3" type="ORF">GGR27_002677</name>
</gene>
<feature type="signal peptide" evidence="1">
    <location>
        <begin position="1"/>
        <end position="22"/>
    </location>
</feature>
<evidence type="ECO:0000256" key="1">
    <source>
        <dbReference type="SAM" id="SignalP"/>
    </source>
</evidence>
<accession>A0ABX0XE42</accession>
<dbReference type="Proteomes" id="UP000770785">
    <property type="component" value="Unassembled WGS sequence"/>
</dbReference>
<proteinExistence type="predicted"/>